<keyword evidence="2" id="KW-1185">Reference proteome</keyword>
<dbReference type="AlphaFoldDB" id="A0AAV4WGB0"/>
<evidence type="ECO:0008006" key="3">
    <source>
        <dbReference type="Google" id="ProtNLM"/>
    </source>
</evidence>
<gene>
    <name evidence="1" type="ORF">CEXT_703271</name>
</gene>
<protein>
    <recommendedName>
        <fullName evidence="3">Ycf15</fullName>
    </recommendedName>
</protein>
<dbReference type="EMBL" id="BPLR01016176">
    <property type="protein sequence ID" value="GIY81880.1"/>
    <property type="molecule type" value="Genomic_DNA"/>
</dbReference>
<organism evidence="1 2">
    <name type="scientific">Caerostris extrusa</name>
    <name type="common">Bark spider</name>
    <name type="synonym">Caerostris bankana</name>
    <dbReference type="NCBI Taxonomy" id="172846"/>
    <lineage>
        <taxon>Eukaryota</taxon>
        <taxon>Metazoa</taxon>
        <taxon>Ecdysozoa</taxon>
        <taxon>Arthropoda</taxon>
        <taxon>Chelicerata</taxon>
        <taxon>Arachnida</taxon>
        <taxon>Araneae</taxon>
        <taxon>Araneomorphae</taxon>
        <taxon>Entelegynae</taxon>
        <taxon>Araneoidea</taxon>
        <taxon>Araneidae</taxon>
        <taxon>Caerostris</taxon>
    </lineage>
</organism>
<evidence type="ECO:0000313" key="2">
    <source>
        <dbReference type="Proteomes" id="UP001054945"/>
    </source>
</evidence>
<dbReference type="Proteomes" id="UP001054945">
    <property type="component" value="Unassembled WGS sequence"/>
</dbReference>
<name>A0AAV4WGB0_CAEEX</name>
<evidence type="ECO:0000313" key="1">
    <source>
        <dbReference type="EMBL" id="GIY81880.1"/>
    </source>
</evidence>
<sequence>MASYFGSNHTTHNRNEHSLAWVAPGPQVGGMVSRQDIILRRIHPWNLFNWKKEETQQGRCARNQFSCWSRVAKSPACILSRKMKIRRISLLLRN</sequence>
<accession>A0AAV4WGB0</accession>
<comment type="caution">
    <text evidence="1">The sequence shown here is derived from an EMBL/GenBank/DDBJ whole genome shotgun (WGS) entry which is preliminary data.</text>
</comment>
<proteinExistence type="predicted"/>
<reference evidence="1 2" key="1">
    <citation type="submission" date="2021-06" db="EMBL/GenBank/DDBJ databases">
        <title>Caerostris extrusa draft genome.</title>
        <authorList>
            <person name="Kono N."/>
            <person name="Arakawa K."/>
        </authorList>
    </citation>
    <scope>NUCLEOTIDE SEQUENCE [LARGE SCALE GENOMIC DNA]</scope>
</reference>